<dbReference type="Gene3D" id="1.10.10.10">
    <property type="entry name" value="Winged helix-like DNA-binding domain superfamily/Winged helix DNA-binding domain"/>
    <property type="match status" value="1"/>
</dbReference>
<dbReference type="PRINTS" id="PR00364">
    <property type="entry name" value="DISEASERSIST"/>
</dbReference>
<keyword evidence="5" id="KW-1185">Reference proteome</keyword>
<dbReference type="Pfam" id="PF03704">
    <property type="entry name" value="BTAD"/>
    <property type="match status" value="1"/>
</dbReference>
<keyword evidence="2" id="KW-0238">DNA-binding</keyword>
<evidence type="ECO:0000313" key="5">
    <source>
        <dbReference type="Proteomes" id="UP000676967"/>
    </source>
</evidence>
<dbReference type="InterPro" id="IPR027417">
    <property type="entry name" value="P-loop_NTPase"/>
</dbReference>
<proteinExistence type="inferred from homology"/>
<dbReference type="SUPFAM" id="SSF46894">
    <property type="entry name" value="C-terminal effector domain of the bipartite response regulators"/>
    <property type="match status" value="1"/>
</dbReference>
<evidence type="ECO:0000259" key="3">
    <source>
        <dbReference type="SMART" id="SM00862"/>
    </source>
</evidence>
<dbReference type="InterPro" id="IPR036388">
    <property type="entry name" value="WH-like_DNA-bd_sf"/>
</dbReference>
<dbReference type="Proteomes" id="UP000676967">
    <property type="component" value="Chromosome"/>
</dbReference>
<dbReference type="SUPFAM" id="SSF48452">
    <property type="entry name" value="TPR-like"/>
    <property type="match status" value="1"/>
</dbReference>
<dbReference type="SUPFAM" id="SSF52540">
    <property type="entry name" value="P-loop containing nucleoside triphosphate hydrolases"/>
    <property type="match status" value="1"/>
</dbReference>
<comment type="similarity">
    <text evidence="1">Belongs to the AfsR/DnrI/RedD regulatory family.</text>
</comment>
<accession>A0ABN6CUF9</accession>
<dbReference type="PANTHER" id="PTHR47691">
    <property type="entry name" value="REGULATOR-RELATED"/>
    <property type="match status" value="1"/>
</dbReference>
<name>A0ABN6CUF9_9ACTN</name>
<dbReference type="Pfam" id="PF13401">
    <property type="entry name" value="AAA_22"/>
    <property type="match status" value="1"/>
</dbReference>
<dbReference type="Gene3D" id="3.40.50.300">
    <property type="entry name" value="P-loop containing nucleotide triphosphate hydrolases"/>
    <property type="match status" value="1"/>
</dbReference>
<dbReference type="PANTHER" id="PTHR47691:SF3">
    <property type="entry name" value="HTH-TYPE TRANSCRIPTIONAL REGULATOR RV0890C-RELATED"/>
    <property type="match status" value="1"/>
</dbReference>
<gene>
    <name evidence="4" type="ORF">Aiant_90910</name>
</gene>
<organism evidence="4 5">
    <name type="scientific">Actinoplanes ianthinogenes</name>
    <dbReference type="NCBI Taxonomy" id="122358"/>
    <lineage>
        <taxon>Bacteria</taxon>
        <taxon>Bacillati</taxon>
        <taxon>Actinomycetota</taxon>
        <taxon>Actinomycetes</taxon>
        <taxon>Micromonosporales</taxon>
        <taxon>Micromonosporaceae</taxon>
        <taxon>Actinoplanes</taxon>
    </lineage>
</organism>
<dbReference type="InterPro" id="IPR005158">
    <property type="entry name" value="BTAD"/>
</dbReference>
<sequence>MDRLRITLFGGLRVSRGDTDRTVAGSRLKTLLVRLALAAGHPVAPGTLIGAIWPETPPGDPAHALQALVSRLRRTLGAAGDVTRTDGGYRLAVDPADVDVLRFERLAAAGRRRWHAGDPRGAAAALGEALRLWSERPGSEPDTVAMAAPAVATRLTQLSLEVAADLAEIERALDGEGLPVPMTSFVGRDDDLDRIGRLLSTGRLVTVVGPGGAGKTRLAVEAAHRLRQGYRDGAWLVDLTSTTEPVKLGTAVLAAIGLRGPAVFEARPRAATGDLDLLVERLGGRESLLVVDNCEHLVDAVAALVEGLLTRCPRVRVLATSREPLAIGGEALVPLGPLGLPDPGADVDEARRAAAVRLFLERAVAVRPEFALDRKTAPGIVRVVRSLDGLPLALELAAARLRTVSPDELADRWDPLGGDDDGPARHRTLRAVIEWSWQLLSDDERTVAERIAVLPGGVTAASATAVCAGAGVPPAEVPQVLASLVDRSLVQLVSGSDRYRMLETIREYAVGRTADPGAVRDLAADYVTGLMDRCDPRLRGPGQLAAMRVITAEYDNALAALRRRCDTGDRAGAVRLALRLCWYWHLLGRDQDATYWLGAALAVPGGEPTPERACAEAMHLLHRAATSDAADRARMRELADLLVASPELPSPFRVFGPVLLAFLDEDAAALAIFEHLAGGGDPWPAGLARLFQAQIAENVGDLDRMRAAVDAALACFRRAGDRWGQAAALPMRAQLRQYDGDLDGVLADLRDARKLAAEFGTVGLGDQVYSDLRWIDLHVRRGEAGLAAATIEAARDRAARAASAEMLVLLDTREAEFRLWSGDLDRARELLDDADRGLPAATGLSGNHARTLVGSVRASLRLEQGDLRGAEEALREAYAAGVAARDLPILAVVAIGGAGLAQARGRQHEAAVLLGVAARLRGAHDRSDPRGVAIAARARAALGEDDFGTAYAKGWNLSAQNAVTRLRTSHT</sequence>
<dbReference type="InterPro" id="IPR049945">
    <property type="entry name" value="AAA_22"/>
</dbReference>
<dbReference type="SMART" id="SM00862">
    <property type="entry name" value="Trans_reg_C"/>
    <property type="match status" value="1"/>
</dbReference>
<protein>
    <submittedName>
        <fullName evidence="4">SARP family transcriptional regulator</fullName>
    </submittedName>
</protein>
<evidence type="ECO:0000256" key="2">
    <source>
        <dbReference type="ARBA" id="ARBA00023125"/>
    </source>
</evidence>
<evidence type="ECO:0000313" key="4">
    <source>
        <dbReference type="EMBL" id="BCJ48434.1"/>
    </source>
</evidence>
<dbReference type="EMBL" id="AP023356">
    <property type="protein sequence ID" value="BCJ48434.1"/>
    <property type="molecule type" value="Genomic_DNA"/>
</dbReference>
<reference evidence="4 5" key="1">
    <citation type="submission" date="2020-08" db="EMBL/GenBank/DDBJ databases">
        <title>Whole genome shotgun sequence of Actinoplanes ianthinogenes NBRC 13996.</title>
        <authorList>
            <person name="Komaki H."/>
            <person name="Tamura T."/>
        </authorList>
    </citation>
    <scope>NUCLEOTIDE SEQUENCE [LARGE SCALE GENOMIC DNA]</scope>
    <source>
        <strain evidence="4 5">NBRC 13996</strain>
    </source>
</reference>
<feature type="domain" description="OmpR/PhoB-type" evidence="3">
    <location>
        <begin position="20"/>
        <end position="91"/>
    </location>
</feature>
<evidence type="ECO:0000256" key="1">
    <source>
        <dbReference type="ARBA" id="ARBA00005820"/>
    </source>
</evidence>
<dbReference type="InterPro" id="IPR011990">
    <property type="entry name" value="TPR-like_helical_dom_sf"/>
</dbReference>
<dbReference type="RefSeq" id="WP_189335414.1">
    <property type="nucleotide sequence ID" value="NZ_AP023356.1"/>
</dbReference>
<dbReference type="InterPro" id="IPR001867">
    <property type="entry name" value="OmpR/PhoB-type_DNA-bd"/>
</dbReference>
<dbReference type="InterPro" id="IPR016032">
    <property type="entry name" value="Sig_transdc_resp-reg_C-effctor"/>
</dbReference>